<accession>A0AAV5KBR1</accession>
<gene>
    <name evidence="1" type="ORF">SLEP1_g31925</name>
</gene>
<keyword evidence="2" id="KW-1185">Reference proteome</keyword>
<evidence type="ECO:0000313" key="1">
    <source>
        <dbReference type="EMBL" id="GKV22021.1"/>
    </source>
</evidence>
<comment type="caution">
    <text evidence="1">The sequence shown here is derived from an EMBL/GenBank/DDBJ whole genome shotgun (WGS) entry which is preliminary data.</text>
</comment>
<dbReference type="EMBL" id="BPVZ01000059">
    <property type="protein sequence ID" value="GKV22021.1"/>
    <property type="molecule type" value="Genomic_DNA"/>
</dbReference>
<reference evidence="1 2" key="1">
    <citation type="journal article" date="2021" name="Commun. Biol.">
        <title>The genome of Shorea leprosula (Dipterocarpaceae) highlights the ecological relevance of drought in aseasonal tropical rainforests.</title>
        <authorList>
            <person name="Ng K.K.S."/>
            <person name="Kobayashi M.J."/>
            <person name="Fawcett J.A."/>
            <person name="Hatakeyama M."/>
            <person name="Paape T."/>
            <person name="Ng C.H."/>
            <person name="Ang C.C."/>
            <person name="Tnah L.H."/>
            <person name="Lee C.T."/>
            <person name="Nishiyama T."/>
            <person name="Sese J."/>
            <person name="O'Brien M.J."/>
            <person name="Copetti D."/>
            <person name="Mohd Noor M.I."/>
            <person name="Ong R.C."/>
            <person name="Putra M."/>
            <person name="Sireger I.Z."/>
            <person name="Indrioko S."/>
            <person name="Kosugi Y."/>
            <person name="Izuno A."/>
            <person name="Isagi Y."/>
            <person name="Lee S.L."/>
            <person name="Shimizu K.K."/>
        </authorList>
    </citation>
    <scope>NUCLEOTIDE SEQUENCE [LARGE SCALE GENOMIC DNA]</scope>
    <source>
        <strain evidence="1">214</strain>
    </source>
</reference>
<evidence type="ECO:0000313" key="2">
    <source>
        <dbReference type="Proteomes" id="UP001054252"/>
    </source>
</evidence>
<name>A0AAV5KBR1_9ROSI</name>
<organism evidence="1 2">
    <name type="scientific">Rubroshorea leprosula</name>
    <dbReference type="NCBI Taxonomy" id="152421"/>
    <lineage>
        <taxon>Eukaryota</taxon>
        <taxon>Viridiplantae</taxon>
        <taxon>Streptophyta</taxon>
        <taxon>Embryophyta</taxon>
        <taxon>Tracheophyta</taxon>
        <taxon>Spermatophyta</taxon>
        <taxon>Magnoliopsida</taxon>
        <taxon>eudicotyledons</taxon>
        <taxon>Gunneridae</taxon>
        <taxon>Pentapetalae</taxon>
        <taxon>rosids</taxon>
        <taxon>malvids</taxon>
        <taxon>Malvales</taxon>
        <taxon>Dipterocarpaceae</taxon>
        <taxon>Rubroshorea</taxon>
    </lineage>
</organism>
<protein>
    <submittedName>
        <fullName evidence="1">Uncharacterized protein</fullName>
    </submittedName>
</protein>
<dbReference type="AlphaFoldDB" id="A0AAV5KBR1"/>
<sequence>MEGIPWEQAVVKDEQEQGRWKIWRRWSRKRKATLGRTEEREREDGVDAEKHRVNASQSFLLTWSARLLKVKEVLIKVRTLQEEVVEIQVESTLVCYTLMHGSDVGQSFQSPDFGGGFFMVFRWI</sequence>
<proteinExistence type="predicted"/>
<dbReference type="Proteomes" id="UP001054252">
    <property type="component" value="Unassembled WGS sequence"/>
</dbReference>